<proteinExistence type="predicted"/>
<dbReference type="EMBL" id="CP038439">
    <property type="protein sequence ID" value="QBX34606.1"/>
    <property type="molecule type" value="Genomic_DNA"/>
</dbReference>
<dbReference type="RefSeq" id="WP_135312895.1">
    <property type="nucleotide sequence ID" value="NZ_CP038439.1"/>
</dbReference>
<sequence length="275" mass="28789">MSIHFTSMTVTQLADRAHKLMDEGSALARLAAALAEFEDATGRKLFLSDAGQGTSYVGQGGCGSPDRGPEIVFAPRKPNAFDAAVKLASGGALPTDADEAATSDQDLTVSAMPGEVDTPVDPVAKAAPVSEPIKKESPAIAAPVAAKPAIDQKAIKKAAPAPGGNTKKIDIAPTKPATERPWGALNLAERRIVKHLEGLSGQFTPADDLRLVELLTSGHKASIAAAIMDMSLNQVMERWQALMCPDVLGQNGKPSIDGQKHLLVALRYRKDNADA</sequence>
<reference evidence="3" key="1">
    <citation type="submission" date="2019-03" db="EMBL/GenBank/DDBJ databases">
        <authorList>
            <person name="Li J."/>
        </authorList>
    </citation>
    <scope>NUCLEOTIDE SEQUENCE [LARGE SCALE GENOMIC DNA]</scope>
    <source>
        <strain evidence="3">2251</strain>
    </source>
</reference>
<organism evidence="2 3">
    <name type="scientific">Paracoccus liaowanqingii</name>
    <dbReference type="NCBI Taxonomy" id="2560053"/>
    <lineage>
        <taxon>Bacteria</taxon>
        <taxon>Pseudomonadati</taxon>
        <taxon>Pseudomonadota</taxon>
        <taxon>Alphaproteobacteria</taxon>
        <taxon>Rhodobacterales</taxon>
        <taxon>Paracoccaceae</taxon>
        <taxon>Paracoccus</taxon>
    </lineage>
</organism>
<accession>A0A4P7HKG2</accession>
<evidence type="ECO:0000313" key="2">
    <source>
        <dbReference type="EMBL" id="QBX34606.1"/>
    </source>
</evidence>
<dbReference type="KEGG" id="plia:E4191_07690"/>
<dbReference type="AlphaFoldDB" id="A0A4P7HKG2"/>
<gene>
    <name evidence="2" type="ORF">E4191_07690</name>
</gene>
<protein>
    <submittedName>
        <fullName evidence="2">Uncharacterized protein</fullName>
    </submittedName>
</protein>
<dbReference type="Proteomes" id="UP000296374">
    <property type="component" value="Chromosome"/>
</dbReference>
<evidence type="ECO:0000313" key="3">
    <source>
        <dbReference type="Proteomes" id="UP000296374"/>
    </source>
</evidence>
<feature type="region of interest" description="Disordered" evidence="1">
    <location>
        <begin position="159"/>
        <end position="178"/>
    </location>
</feature>
<name>A0A4P7HKG2_9RHOB</name>
<evidence type="ECO:0000256" key="1">
    <source>
        <dbReference type="SAM" id="MobiDB-lite"/>
    </source>
</evidence>